<keyword evidence="5" id="KW-1185">Reference proteome</keyword>
<sequence>MLTAKDIMTSGALTLTPDSEVALAAKLLLEKHLNGVPVVDSNGDLVGVICQSDLVAQQKSISVPSFFTILDGFISLSSSDDFEKEITKISATKVKQAMTPNPVTITPETSIEKIADLMVEKKLYTLPVLENGKLIGVVGKEDVLKVLTKSS</sequence>
<dbReference type="OrthoDB" id="9790355at2"/>
<dbReference type="Proteomes" id="UP000199053">
    <property type="component" value="Unassembled WGS sequence"/>
</dbReference>
<dbReference type="SMART" id="SM00116">
    <property type="entry name" value="CBS"/>
    <property type="match status" value="2"/>
</dbReference>
<keyword evidence="1 2" id="KW-0129">CBS domain</keyword>
<dbReference type="Gene3D" id="3.10.580.10">
    <property type="entry name" value="CBS-domain"/>
    <property type="match status" value="1"/>
</dbReference>
<evidence type="ECO:0000256" key="1">
    <source>
        <dbReference type="ARBA" id="ARBA00023122"/>
    </source>
</evidence>
<evidence type="ECO:0000256" key="2">
    <source>
        <dbReference type="PROSITE-ProRule" id="PRU00703"/>
    </source>
</evidence>
<dbReference type="RefSeq" id="WP_092161492.1">
    <property type="nucleotide sequence ID" value="NZ_FNGA01000003.1"/>
</dbReference>
<dbReference type="PROSITE" id="PS51371">
    <property type="entry name" value="CBS"/>
    <property type="match status" value="2"/>
</dbReference>
<proteinExistence type="predicted"/>
<dbReference type="InterPro" id="IPR051257">
    <property type="entry name" value="Diverse_CBS-Domain"/>
</dbReference>
<accession>A0A1G9I5L0</accession>
<evidence type="ECO:0000313" key="5">
    <source>
        <dbReference type="Proteomes" id="UP000199053"/>
    </source>
</evidence>
<evidence type="ECO:0000313" key="4">
    <source>
        <dbReference type="EMBL" id="SDL20511.1"/>
    </source>
</evidence>
<reference evidence="5" key="1">
    <citation type="submission" date="2016-10" db="EMBL/GenBank/DDBJ databases">
        <authorList>
            <person name="Varghese N."/>
            <person name="Submissions S."/>
        </authorList>
    </citation>
    <scope>NUCLEOTIDE SEQUENCE [LARGE SCALE GENOMIC DNA]</scope>
    <source>
        <strain evidence="5">DSM 16995</strain>
    </source>
</reference>
<dbReference type="SUPFAM" id="SSF54631">
    <property type="entry name" value="CBS-domain pair"/>
    <property type="match status" value="1"/>
</dbReference>
<organism evidence="4 5">
    <name type="scientific">Maridesulfovibrio ferrireducens</name>
    <dbReference type="NCBI Taxonomy" id="246191"/>
    <lineage>
        <taxon>Bacteria</taxon>
        <taxon>Pseudomonadati</taxon>
        <taxon>Thermodesulfobacteriota</taxon>
        <taxon>Desulfovibrionia</taxon>
        <taxon>Desulfovibrionales</taxon>
        <taxon>Desulfovibrionaceae</taxon>
        <taxon>Maridesulfovibrio</taxon>
    </lineage>
</organism>
<dbReference type="PANTHER" id="PTHR43080">
    <property type="entry name" value="CBS DOMAIN-CONTAINING PROTEIN CBSX3, MITOCHONDRIAL"/>
    <property type="match status" value="1"/>
</dbReference>
<dbReference type="CDD" id="cd04586">
    <property type="entry name" value="CBS_pair_BON_assoc"/>
    <property type="match status" value="1"/>
</dbReference>
<evidence type="ECO:0000259" key="3">
    <source>
        <dbReference type="PROSITE" id="PS51371"/>
    </source>
</evidence>
<dbReference type="AlphaFoldDB" id="A0A1G9I5L0"/>
<feature type="domain" description="CBS" evidence="3">
    <location>
        <begin position="8"/>
        <end position="65"/>
    </location>
</feature>
<dbReference type="STRING" id="246191.SAMN05660337_2457"/>
<feature type="domain" description="CBS" evidence="3">
    <location>
        <begin position="98"/>
        <end position="151"/>
    </location>
</feature>
<dbReference type="Pfam" id="PF00571">
    <property type="entry name" value="CBS"/>
    <property type="match status" value="2"/>
</dbReference>
<dbReference type="PANTHER" id="PTHR43080:SF26">
    <property type="entry name" value="REGULATORY PROTEIN"/>
    <property type="match status" value="1"/>
</dbReference>
<gene>
    <name evidence="4" type="ORF">SAMN05660337_2457</name>
</gene>
<name>A0A1G9I5L0_9BACT</name>
<dbReference type="EMBL" id="FNGA01000003">
    <property type="protein sequence ID" value="SDL20511.1"/>
    <property type="molecule type" value="Genomic_DNA"/>
</dbReference>
<dbReference type="InterPro" id="IPR046342">
    <property type="entry name" value="CBS_dom_sf"/>
</dbReference>
<dbReference type="InterPro" id="IPR000644">
    <property type="entry name" value="CBS_dom"/>
</dbReference>
<protein>
    <submittedName>
        <fullName evidence="4">CBS domain-containing protein</fullName>
    </submittedName>
</protein>